<protein>
    <submittedName>
        <fullName evidence="8">RND transporter</fullName>
    </submittedName>
</protein>
<evidence type="ECO:0000313" key="9">
    <source>
        <dbReference type="Proteomes" id="UP000614811"/>
    </source>
</evidence>
<evidence type="ECO:0000256" key="1">
    <source>
        <dbReference type="ARBA" id="ARBA00004651"/>
    </source>
</evidence>
<dbReference type="AlphaFoldDB" id="A0A918RET0"/>
<dbReference type="GO" id="GO:0005886">
    <property type="term" value="C:plasma membrane"/>
    <property type="evidence" value="ECO:0007669"/>
    <property type="project" value="UniProtKB-SubCell"/>
</dbReference>
<feature type="transmembrane region" description="Helical" evidence="6">
    <location>
        <begin position="743"/>
        <end position="764"/>
    </location>
</feature>
<dbReference type="PROSITE" id="PS50156">
    <property type="entry name" value="SSD"/>
    <property type="match status" value="1"/>
</dbReference>
<feature type="transmembrane region" description="Helical" evidence="6">
    <location>
        <begin position="670"/>
        <end position="691"/>
    </location>
</feature>
<dbReference type="PANTHER" id="PTHR33406">
    <property type="entry name" value="MEMBRANE PROTEIN MJ1562-RELATED"/>
    <property type="match status" value="1"/>
</dbReference>
<feature type="transmembrane region" description="Helical" evidence="6">
    <location>
        <begin position="289"/>
        <end position="314"/>
    </location>
</feature>
<keyword evidence="4 6" id="KW-1133">Transmembrane helix</keyword>
<feature type="transmembrane region" description="Helical" evidence="6">
    <location>
        <begin position="716"/>
        <end position="737"/>
    </location>
</feature>
<keyword evidence="5 6" id="KW-0472">Membrane</keyword>
<feature type="transmembrane region" description="Helical" evidence="6">
    <location>
        <begin position="366"/>
        <end position="390"/>
    </location>
</feature>
<dbReference type="InterPro" id="IPR004869">
    <property type="entry name" value="MMPL_dom"/>
</dbReference>
<comment type="caution">
    <text evidence="8">The sequence shown here is derived from an EMBL/GenBank/DDBJ whole genome shotgun (WGS) entry which is preliminary data.</text>
</comment>
<evidence type="ECO:0000256" key="2">
    <source>
        <dbReference type="ARBA" id="ARBA00022475"/>
    </source>
</evidence>
<keyword evidence="3 6" id="KW-0812">Transmembrane</keyword>
<feature type="transmembrane region" description="Helical" evidence="6">
    <location>
        <begin position="644"/>
        <end position="664"/>
    </location>
</feature>
<evidence type="ECO:0000256" key="3">
    <source>
        <dbReference type="ARBA" id="ARBA00022692"/>
    </source>
</evidence>
<dbReference type="InterPro" id="IPR000731">
    <property type="entry name" value="SSD"/>
</dbReference>
<accession>A0A918RET0</accession>
<keyword evidence="9" id="KW-1185">Reference proteome</keyword>
<name>A0A918RET0_9GAMM</name>
<gene>
    <name evidence="8" type="ORF">GCM10008090_00230</name>
</gene>
<evidence type="ECO:0000256" key="5">
    <source>
        <dbReference type="ARBA" id="ARBA00023136"/>
    </source>
</evidence>
<feature type="domain" description="SSD" evidence="7">
    <location>
        <begin position="263"/>
        <end position="388"/>
    </location>
</feature>
<feature type="transmembrane region" description="Helical" evidence="6">
    <location>
        <begin position="263"/>
        <end position="283"/>
    </location>
</feature>
<evidence type="ECO:0000256" key="4">
    <source>
        <dbReference type="ARBA" id="ARBA00022989"/>
    </source>
</evidence>
<sequence>MENTLALWLVKHRNYLALASVLLTLALALGAKNLYLNTNYNVFFDADDAQMVAHEQQQSEFTKTDNLVLLLTPKDAPTIFTEAGLHAVFDITERAWSTPFAIRVDSLTNFQHSYAENDDLVVADLLLEPEPLSQSDLERLQNIATNEPRLRNRIIAADGKSTLINVSVELPAYPHASASHSERVNMLLARDTAIRDVVAYGEALQQALSADYPELSVHLLGETVINQRLADASDRDAASLIPVMFLVIVIILGILLRSAVSIVAALGVILFAIVASIGLNGWLGAAMNMVNMVAPIIILTIAVCDSVHVLANYLDQLSQGDEPEQAMHHSLRINLQPVFITSLTTAVGFLTLNFSPSPPFRDLGSLCAFGVMYAMLMTITLLPAIAVKFIRSAKPVTRKDRTLTRASNWIIQHQTLALGIATVTTVVCLAFIPQNEIDDDPARYFKTHNPYRMAVDFSQTSLPGINDINFTLDCGTPDCIYQPEFLHGADKFASWLRTQDNVETVISYVEVIKKINANFHDDQSDQFKLPEDSAQIAQYNLLYELSLPYGLDLNTLTNMDKSAIKVAAFVRQTSTGNFLELESAAADWLTQDLQLSAPRGSSIRMMFSSLGEENIRGMIWGALFALLGVTLTILASLRSLRYGLISLVANSFPALIAIGIWGMTIAHVNMAVAAVFSITLGIIVDDSVHFISKYRYARLHKNYTPEDAIDYTMRNVGGALFVTTLVLTIGFGLLCFSDFNLNAYLGGLTALTVVVALVFDYLVLPPLLIKFDKQGT</sequence>
<feature type="transmembrane region" description="Helical" evidence="6">
    <location>
        <begin position="617"/>
        <end position="637"/>
    </location>
</feature>
<evidence type="ECO:0000313" key="8">
    <source>
        <dbReference type="EMBL" id="GGZ96003.1"/>
    </source>
</evidence>
<reference evidence="8" key="1">
    <citation type="journal article" date="2014" name="Int. J. Syst. Evol. Microbiol.">
        <title>Complete genome sequence of Corynebacterium casei LMG S-19264T (=DSM 44701T), isolated from a smear-ripened cheese.</title>
        <authorList>
            <consortium name="US DOE Joint Genome Institute (JGI-PGF)"/>
            <person name="Walter F."/>
            <person name="Albersmeier A."/>
            <person name="Kalinowski J."/>
            <person name="Ruckert C."/>
        </authorList>
    </citation>
    <scope>NUCLEOTIDE SEQUENCE</scope>
    <source>
        <strain evidence="8">KCTC 12711</strain>
    </source>
</reference>
<reference evidence="8" key="2">
    <citation type="submission" date="2020-09" db="EMBL/GenBank/DDBJ databases">
        <authorList>
            <person name="Sun Q."/>
            <person name="Kim S."/>
        </authorList>
    </citation>
    <scope>NUCLEOTIDE SEQUENCE</scope>
    <source>
        <strain evidence="8">KCTC 12711</strain>
    </source>
</reference>
<comment type="subcellular location">
    <subcellularLocation>
        <location evidence="1">Cell membrane</location>
        <topology evidence="1">Multi-pass membrane protein</topology>
    </subcellularLocation>
</comment>
<feature type="transmembrane region" description="Helical" evidence="6">
    <location>
        <begin position="411"/>
        <end position="432"/>
    </location>
</feature>
<dbReference type="Gene3D" id="1.20.1640.10">
    <property type="entry name" value="Multidrug efflux transporter AcrB transmembrane domain"/>
    <property type="match status" value="2"/>
</dbReference>
<dbReference type="Pfam" id="PF03176">
    <property type="entry name" value="MMPL"/>
    <property type="match status" value="2"/>
</dbReference>
<keyword evidence="2" id="KW-1003">Cell membrane</keyword>
<dbReference type="InterPro" id="IPR050545">
    <property type="entry name" value="Mycobact_MmpL"/>
</dbReference>
<feature type="transmembrane region" description="Helical" evidence="6">
    <location>
        <begin position="237"/>
        <end position="256"/>
    </location>
</feature>
<dbReference type="PANTHER" id="PTHR33406:SF13">
    <property type="entry name" value="MEMBRANE PROTEIN YDFJ"/>
    <property type="match status" value="1"/>
</dbReference>
<proteinExistence type="predicted"/>
<evidence type="ECO:0000256" key="6">
    <source>
        <dbReference type="SAM" id="Phobius"/>
    </source>
</evidence>
<dbReference type="EMBL" id="BMXA01000001">
    <property type="protein sequence ID" value="GGZ96003.1"/>
    <property type="molecule type" value="Genomic_DNA"/>
</dbReference>
<dbReference type="Proteomes" id="UP000614811">
    <property type="component" value="Unassembled WGS sequence"/>
</dbReference>
<dbReference type="SUPFAM" id="SSF82866">
    <property type="entry name" value="Multidrug efflux transporter AcrB transmembrane domain"/>
    <property type="match status" value="2"/>
</dbReference>
<organism evidence="8 9">
    <name type="scientific">Arenicella chitinivorans</name>
    <dbReference type="NCBI Taxonomy" id="1329800"/>
    <lineage>
        <taxon>Bacteria</taxon>
        <taxon>Pseudomonadati</taxon>
        <taxon>Pseudomonadota</taxon>
        <taxon>Gammaproteobacteria</taxon>
        <taxon>Arenicellales</taxon>
        <taxon>Arenicellaceae</taxon>
        <taxon>Arenicella</taxon>
    </lineage>
</organism>
<dbReference type="RefSeq" id="WP_189397976.1">
    <property type="nucleotide sequence ID" value="NZ_BMXA01000001.1"/>
</dbReference>
<evidence type="ECO:0000259" key="7">
    <source>
        <dbReference type="PROSITE" id="PS50156"/>
    </source>
</evidence>